<reference evidence="1" key="2">
    <citation type="submission" date="2023-06" db="EMBL/GenBank/DDBJ databases">
        <authorList>
            <person name="Swenson N.G."/>
            <person name="Wegrzyn J.L."/>
            <person name="Mcevoy S.L."/>
        </authorList>
    </citation>
    <scope>NUCLEOTIDE SEQUENCE</scope>
    <source>
        <strain evidence="1">NS2018</strain>
        <tissue evidence="1">Leaf</tissue>
    </source>
</reference>
<gene>
    <name evidence="1" type="ORF">LWI29_026899</name>
</gene>
<name>A0AA39REE8_ACESA</name>
<keyword evidence="2" id="KW-1185">Reference proteome</keyword>
<comment type="caution">
    <text evidence="1">The sequence shown here is derived from an EMBL/GenBank/DDBJ whole genome shotgun (WGS) entry which is preliminary data.</text>
</comment>
<dbReference type="Proteomes" id="UP001168877">
    <property type="component" value="Unassembled WGS sequence"/>
</dbReference>
<dbReference type="EMBL" id="JAUESC010000388">
    <property type="protein sequence ID" value="KAK0572148.1"/>
    <property type="molecule type" value="Genomic_DNA"/>
</dbReference>
<protein>
    <submittedName>
        <fullName evidence="1">Uncharacterized protein</fullName>
    </submittedName>
</protein>
<dbReference type="AlphaFoldDB" id="A0AA39REE8"/>
<evidence type="ECO:0000313" key="1">
    <source>
        <dbReference type="EMBL" id="KAK0572148.1"/>
    </source>
</evidence>
<accession>A0AA39REE8</accession>
<proteinExistence type="predicted"/>
<evidence type="ECO:0000313" key="2">
    <source>
        <dbReference type="Proteomes" id="UP001168877"/>
    </source>
</evidence>
<sequence>MSWNVVSWNVMVRSWNVMVRSWNVMECNGTVMECHVIFESGRIMESHFMSWRIKESHSMSWNVVSWNSCVRESRFVIRKRIRNRRSDAQDMGQRTEGARERCANHVWPLGQPVWEAVGPTRPPRGADVAPRDLLGNSLIFPPFKQTSFPPHLCNF</sequence>
<reference evidence="1" key="1">
    <citation type="journal article" date="2022" name="Plant J.">
        <title>Strategies of tolerance reflected in two North American maple genomes.</title>
        <authorList>
            <person name="McEvoy S.L."/>
            <person name="Sezen U.U."/>
            <person name="Trouern-Trend A."/>
            <person name="McMahon S.M."/>
            <person name="Schaberg P.G."/>
            <person name="Yang J."/>
            <person name="Wegrzyn J.L."/>
            <person name="Swenson N.G."/>
        </authorList>
    </citation>
    <scope>NUCLEOTIDE SEQUENCE</scope>
    <source>
        <strain evidence="1">NS2018</strain>
    </source>
</reference>
<organism evidence="1 2">
    <name type="scientific">Acer saccharum</name>
    <name type="common">Sugar maple</name>
    <dbReference type="NCBI Taxonomy" id="4024"/>
    <lineage>
        <taxon>Eukaryota</taxon>
        <taxon>Viridiplantae</taxon>
        <taxon>Streptophyta</taxon>
        <taxon>Embryophyta</taxon>
        <taxon>Tracheophyta</taxon>
        <taxon>Spermatophyta</taxon>
        <taxon>Magnoliopsida</taxon>
        <taxon>eudicotyledons</taxon>
        <taxon>Gunneridae</taxon>
        <taxon>Pentapetalae</taxon>
        <taxon>rosids</taxon>
        <taxon>malvids</taxon>
        <taxon>Sapindales</taxon>
        <taxon>Sapindaceae</taxon>
        <taxon>Hippocastanoideae</taxon>
        <taxon>Acereae</taxon>
        <taxon>Acer</taxon>
    </lineage>
</organism>